<name>A0A9X7GG13_BACTU</name>
<evidence type="ECO:0000313" key="1">
    <source>
        <dbReference type="EMBL" id="PFV35794.1"/>
    </source>
</evidence>
<reference evidence="1 2" key="1">
    <citation type="submission" date="2017-09" db="EMBL/GenBank/DDBJ databases">
        <title>Large-scale bioinformatics analysis of Bacillus genomes uncovers conserved roles of natural products in bacterial physiology.</title>
        <authorList>
            <consortium name="Agbiome Team Llc"/>
            <person name="Bleich R.M."/>
            <person name="Grubbs K.J."/>
            <person name="Santa Maria K.C."/>
            <person name="Allen S.E."/>
            <person name="Farag S."/>
            <person name="Shank E.A."/>
            <person name="Bowers A."/>
        </authorList>
    </citation>
    <scope>NUCLEOTIDE SEQUENCE [LARGE SCALE GENOMIC DNA]</scope>
    <source>
        <strain evidence="1 2">AFS060060</strain>
    </source>
</reference>
<accession>A0A9X7GG13</accession>
<evidence type="ECO:0000313" key="2">
    <source>
        <dbReference type="Proteomes" id="UP000223366"/>
    </source>
</evidence>
<dbReference type="AlphaFoldDB" id="A0A9X7GG13"/>
<gene>
    <name evidence="1" type="ORF">COK99_01870</name>
</gene>
<dbReference type="Proteomes" id="UP000223366">
    <property type="component" value="Unassembled WGS sequence"/>
</dbReference>
<proteinExistence type="predicted"/>
<sequence>MQLKDLLIKPEKEDFQLLAVVESNAENKVVVLHTAHAPEELQQNFINYLHDEDSLSADIQYSLMPSK</sequence>
<comment type="caution">
    <text evidence="1">The sequence shown here is derived from an EMBL/GenBank/DDBJ whole genome shotgun (WGS) entry which is preliminary data.</text>
</comment>
<dbReference type="EMBL" id="NVDU01000003">
    <property type="protein sequence ID" value="PFV35794.1"/>
    <property type="molecule type" value="Genomic_DNA"/>
</dbReference>
<dbReference type="RefSeq" id="WP_098205394.1">
    <property type="nucleotide sequence ID" value="NZ_NTYX01000011.1"/>
</dbReference>
<organism evidence="1 2">
    <name type="scientific">Bacillus thuringiensis</name>
    <dbReference type="NCBI Taxonomy" id="1428"/>
    <lineage>
        <taxon>Bacteria</taxon>
        <taxon>Bacillati</taxon>
        <taxon>Bacillota</taxon>
        <taxon>Bacilli</taxon>
        <taxon>Bacillales</taxon>
        <taxon>Bacillaceae</taxon>
        <taxon>Bacillus</taxon>
        <taxon>Bacillus cereus group</taxon>
    </lineage>
</organism>
<protein>
    <submittedName>
        <fullName evidence="1">Uncharacterized protein</fullName>
    </submittedName>
</protein>